<name>A0A8B6BM54_MYTGA</name>
<organism evidence="2 3">
    <name type="scientific">Mytilus galloprovincialis</name>
    <name type="common">Mediterranean mussel</name>
    <dbReference type="NCBI Taxonomy" id="29158"/>
    <lineage>
        <taxon>Eukaryota</taxon>
        <taxon>Metazoa</taxon>
        <taxon>Spiralia</taxon>
        <taxon>Lophotrochozoa</taxon>
        <taxon>Mollusca</taxon>
        <taxon>Bivalvia</taxon>
        <taxon>Autobranchia</taxon>
        <taxon>Pteriomorphia</taxon>
        <taxon>Mytilida</taxon>
        <taxon>Mytiloidea</taxon>
        <taxon>Mytilidae</taxon>
        <taxon>Mytilinae</taxon>
        <taxon>Mytilus</taxon>
    </lineage>
</organism>
<dbReference type="OrthoDB" id="2109241at2759"/>
<dbReference type="PANTHER" id="PTHR33887:SF5">
    <property type="entry name" value="PB1 DOMAIN-CONTAINING PROTEIN"/>
    <property type="match status" value="1"/>
</dbReference>
<feature type="region of interest" description="Disordered" evidence="1">
    <location>
        <begin position="113"/>
        <end position="168"/>
    </location>
</feature>
<dbReference type="PANTHER" id="PTHR33887">
    <property type="entry name" value="PB1 DOMAIN-CONTAINING PROTEIN"/>
    <property type="match status" value="1"/>
</dbReference>
<evidence type="ECO:0000313" key="2">
    <source>
        <dbReference type="EMBL" id="VDH92165.1"/>
    </source>
</evidence>
<dbReference type="AlphaFoldDB" id="A0A8B6BM54"/>
<comment type="caution">
    <text evidence="2">The sequence shown here is derived from an EMBL/GenBank/DDBJ whole genome shotgun (WGS) entry which is preliminary data.</text>
</comment>
<sequence>MIVHLVFLDSQEDIFNPNCRTFNLLRCIQRRCKCNDEGEYSTTCLIGRGKVELSDESGNIKFLRECPNRYASEMLTDRESLVLLRVEKKDAHGEIYVPLLNDEYISDEFRTRISTKGSGGSGSRPNSRRVRSNTRRSKKDEKKQRTESRGTAPSAKLDSKRSRSRQGK</sequence>
<evidence type="ECO:0000313" key="3">
    <source>
        <dbReference type="Proteomes" id="UP000596742"/>
    </source>
</evidence>
<keyword evidence="3" id="KW-1185">Reference proteome</keyword>
<dbReference type="InterPro" id="IPR039471">
    <property type="entry name" value="CXorf65-like"/>
</dbReference>
<feature type="compositionally biased region" description="Basic residues" evidence="1">
    <location>
        <begin position="126"/>
        <end position="137"/>
    </location>
</feature>
<dbReference type="EMBL" id="UYJE01000307">
    <property type="protein sequence ID" value="VDH92165.1"/>
    <property type="molecule type" value="Genomic_DNA"/>
</dbReference>
<protein>
    <submittedName>
        <fullName evidence="2">Uncharacterized protein</fullName>
    </submittedName>
</protein>
<evidence type="ECO:0000256" key="1">
    <source>
        <dbReference type="SAM" id="MobiDB-lite"/>
    </source>
</evidence>
<reference evidence="2" key="1">
    <citation type="submission" date="2018-11" db="EMBL/GenBank/DDBJ databases">
        <authorList>
            <person name="Alioto T."/>
            <person name="Alioto T."/>
        </authorList>
    </citation>
    <scope>NUCLEOTIDE SEQUENCE</scope>
</reference>
<gene>
    <name evidence="2" type="ORF">MGAL_10B011429</name>
</gene>
<proteinExistence type="predicted"/>
<feature type="compositionally biased region" description="Basic and acidic residues" evidence="1">
    <location>
        <begin position="138"/>
        <end position="148"/>
    </location>
</feature>
<dbReference type="Proteomes" id="UP000596742">
    <property type="component" value="Unassembled WGS sequence"/>
</dbReference>
<dbReference type="Pfam" id="PF15874">
    <property type="entry name" value="Il2rg"/>
    <property type="match status" value="1"/>
</dbReference>
<accession>A0A8B6BM54</accession>